<dbReference type="EMBL" id="AGWP01000009">
    <property type="protein sequence ID" value="EJZ85263.1"/>
    <property type="molecule type" value="Genomic_DNA"/>
</dbReference>
<dbReference type="eggNOG" id="COG0329">
    <property type="taxonomic scope" value="Bacteria"/>
</dbReference>
<dbReference type="HOGENOM" id="CLU_2893758_0_0_11"/>
<evidence type="ECO:0000313" key="1">
    <source>
        <dbReference type="EMBL" id="EJZ85263.1"/>
    </source>
</evidence>
<proteinExistence type="predicted"/>
<name>K0YP84_9ACTO</name>
<sequence>MRITSVVEGVSGFGAGVRAFKTAMKLLGVFTSNTMPDPVNALEGKNLQLVRQILVQTGLLDD</sequence>
<organism evidence="1 2">
    <name type="scientific">Winkia neuii BV029A5</name>
    <dbReference type="NCBI Taxonomy" id="888439"/>
    <lineage>
        <taxon>Bacteria</taxon>
        <taxon>Bacillati</taxon>
        <taxon>Actinomycetota</taxon>
        <taxon>Actinomycetes</taxon>
        <taxon>Actinomycetales</taxon>
        <taxon>Actinomycetaceae</taxon>
        <taxon>Winkia</taxon>
    </lineage>
</organism>
<accession>K0YP84</accession>
<comment type="caution">
    <text evidence="1">The sequence shown here is derived from an EMBL/GenBank/DDBJ whole genome shotgun (WGS) entry which is preliminary data.</text>
</comment>
<gene>
    <name evidence="1" type="ORF">HMPREF9240_01750</name>
</gene>
<keyword evidence="2" id="KW-1185">Reference proteome</keyword>
<reference evidence="1 2" key="1">
    <citation type="submission" date="2012-07" db="EMBL/GenBank/DDBJ databases">
        <title>The Genome Sequence of Actinomyces neuii subsp. anitratus BVS029A5.</title>
        <authorList>
            <consortium name="The Broad Institute Genome Sequencing Platform"/>
            <person name="Earl A."/>
            <person name="Ward D."/>
            <person name="Feldgarden M."/>
            <person name="Gevers D."/>
            <person name="Saerens B."/>
            <person name="Vaneechoutte M."/>
            <person name="Walker B."/>
            <person name="Young S.K."/>
            <person name="Zeng Q."/>
            <person name="Gargeya S."/>
            <person name="Fitzgerald M."/>
            <person name="Haas B."/>
            <person name="Abouelleil A."/>
            <person name="Alvarado L."/>
            <person name="Arachchi H.M."/>
            <person name="Berlin A."/>
            <person name="Chapman S.B."/>
            <person name="Goldberg J."/>
            <person name="Griggs A."/>
            <person name="Gujja S."/>
            <person name="Hansen M."/>
            <person name="Howarth C."/>
            <person name="Imamovic A."/>
            <person name="Larimer J."/>
            <person name="McCowen C."/>
            <person name="Montmayeur A."/>
            <person name="Murphy C."/>
            <person name="Neiman D."/>
            <person name="Pearson M."/>
            <person name="Priest M."/>
            <person name="Roberts A."/>
            <person name="Saif S."/>
            <person name="Shea T."/>
            <person name="Sisk P."/>
            <person name="Sykes S."/>
            <person name="Wortman J."/>
            <person name="Nusbaum C."/>
            <person name="Birren B."/>
        </authorList>
    </citation>
    <scope>NUCLEOTIDE SEQUENCE [LARGE SCALE GENOMIC DNA]</scope>
    <source>
        <strain evidence="1 2">BVS029A5</strain>
    </source>
</reference>
<dbReference type="AlphaFoldDB" id="K0YP84"/>
<evidence type="ECO:0008006" key="3">
    <source>
        <dbReference type="Google" id="ProtNLM"/>
    </source>
</evidence>
<dbReference type="PATRIC" id="fig|888439.3.peg.1760"/>
<dbReference type="Proteomes" id="UP000006075">
    <property type="component" value="Unassembled WGS sequence"/>
</dbReference>
<evidence type="ECO:0000313" key="2">
    <source>
        <dbReference type="Proteomes" id="UP000006075"/>
    </source>
</evidence>
<protein>
    <recommendedName>
        <fullName evidence="3">Dihydrodipicolinate synthase</fullName>
    </recommendedName>
</protein>